<evidence type="ECO:0000313" key="3">
    <source>
        <dbReference type="Proteomes" id="UP000008909"/>
    </source>
</evidence>
<gene>
    <name evidence="2" type="ORF">CLF_103178</name>
</gene>
<dbReference type="GO" id="GO:0005096">
    <property type="term" value="F:GTPase activator activity"/>
    <property type="evidence" value="ECO:0007669"/>
    <property type="project" value="InterPro"/>
</dbReference>
<reference key="2">
    <citation type="submission" date="2011-10" db="EMBL/GenBank/DDBJ databases">
        <title>The genome and transcriptome sequence of Clonorchis sinensis provide insights into the carcinogenic liver fluke.</title>
        <authorList>
            <person name="Wang X."/>
            <person name="Huang Y."/>
            <person name="Chen W."/>
            <person name="Liu H."/>
            <person name="Guo L."/>
            <person name="Chen Y."/>
            <person name="Luo F."/>
            <person name="Zhou W."/>
            <person name="Sun J."/>
            <person name="Mao Q."/>
            <person name="Liang P."/>
            <person name="Zhou C."/>
            <person name="Tian Y."/>
            <person name="Men J."/>
            <person name="Lv X."/>
            <person name="Huang L."/>
            <person name="Zhou J."/>
            <person name="Hu Y."/>
            <person name="Li R."/>
            <person name="Zhang F."/>
            <person name="Lei H."/>
            <person name="Li X."/>
            <person name="Hu X."/>
            <person name="Liang C."/>
            <person name="Xu J."/>
            <person name="Wu Z."/>
            <person name="Yu X."/>
        </authorList>
    </citation>
    <scope>NUCLEOTIDE SEQUENCE</scope>
    <source>
        <strain>Henan</strain>
    </source>
</reference>
<dbReference type="SUPFAM" id="SSF111347">
    <property type="entry name" value="Rap/Ran-GAP"/>
    <property type="match status" value="1"/>
</dbReference>
<reference evidence="2" key="1">
    <citation type="journal article" date="2011" name="Genome Biol.">
        <title>The draft genome of the carcinogenic human liver fluke Clonorchis sinensis.</title>
        <authorList>
            <person name="Wang X."/>
            <person name="Chen W."/>
            <person name="Huang Y."/>
            <person name="Sun J."/>
            <person name="Men J."/>
            <person name="Liu H."/>
            <person name="Luo F."/>
            <person name="Guo L."/>
            <person name="Lv X."/>
            <person name="Deng C."/>
            <person name="Zhou C."/>
            <person name="Fan Y."/>
            <person name="Li X."/>
            <person name="Huang L."/>
            <person name="Hu Y."/>
            <person name="Liang C."/>
            <person name="Hu X."/>
            <person name="Xu J."/>
            <person name="Yu X."/>
        </authorList>
    </citation>
    <scope>NUCLEOTIDE SEQUENCE [LARGE SCALE GENOMIC DNA]</scope>
    <source>
        <strain evidence="2">Henan</strain>
    </source>
</reference>
<sequence length="465" mass="52869">MSDVRGSDPGTATGYALLMSSNKSETRVQCFPLVLTHQNNYAKTGGRPFKREWCEYEHNLLMVAIVHRILLPGYQASHTTRLFYLKGINNDPDKLSGAGSRIRHIMGNDLTQENPRHMFGGLTYRSASQAKITVSPYIRRSCSLKVTLSDECAKCSCQAGESCPTYSSKCHSASTSLVPVQPFRVLYCKFHFSGQFAPIRQQVHMCDPQPTTRDPQFQQQQIHGCVNNAGRFRSEVQLLNFSRKKRTSQSLGDNPLLNSNRSSKLADSQATDSVEDDGLFQVTGPTPESGTIDPIRSAQSVETTFNPTNQNEPHCPVGDYFLFDFLPYAPLGSGTSSSKPHPTPVHLENPERETRWYFKYFLGKFHQLYCGYVNERDPFLLAVAKTDVQSYGISQYRAILWRKSQRSSDRRSKEACKCVALFKRQLYRQKPNTGGYEETNDTICLMRMRWLLRRWVYVIDKKSSR</sequence>
<dbReference type="EMBL" id="DF142965">
    <property type="protein sequence ID" value="GAA49517.1"/>
    <property type="molecule type" value="Genomic_DNA"/>
</dbReference>
<evidence type="ECO:0000313" key="2">
    <source>
        <dbReference type="EMBL" id="GAA49517.1"/>
    </source>
</evidence>
<accession>G7Y982</accession>
<feature type="compositionally biased region" description="Polar residues" evidence="1">
    <location>
        <begin position="248"/>
        <end position="272"/>
    </location>
</feature>
<dbReference type="AlphaFoldDB" id="G7Y982"/>
<feature type="region of interest" description="Disordered" evidence="1">
    <location>
        <begin position="244"/>
        <end position="294"/>
    </location>
</feature>
<keyword evidence="3" id="KW-1185">Reference proteome</keyword>
<dbReference type="InterPro" id="IPR035974">
    <property type="entry name" value="Rap/Ran-GAP_sf"/>
</dbReference>
<evidence type="ECO:0000256" key="1">
    <source>
        <dbReference type="SAM" id="MobiDB-lite"/>
    </source>
</evidence>
<dbReference type="Proteomes" id="UP000008909">
    <property type="component" value="Unassembled WGS sequence"/>
</dbReference>
<proteinExistence type="predicted"/>
<organism evidence="2 3">
    <name type="scientific">Clonorchis sinensis</name>
    <name type="common">Chinese liver fluke</name>
    <dbReference type="NCBI Taxonomy" id="79923"/>
    <lineage>
        <taxon>Eukaryota</taxon>
        <taxon>Metazoa</taxon>
        <taxon>Spiralia</taxon>
        <taxon>Lophotrochozoa</taxon>
        <taxon>Platyhelminthes</taxon>
        <taxon>Trematoda</taxon>
        <taxon>Digenea</taxon>
        <taxon>Opisthorchiida</taxon>
        <taxon>Opisthorchiata</taxon>
        <taxon>Opisthorchiidae</taxon>
        <taxon>Clonorchis</taxon>
    </lineage>
</organism>
<dbReference type="GO" id="GO:0051056">
    <property type="term" value="P:regulation of small GTPase mediated signal transduction"/>
    <property type="evidence" value="ECO:0007669"/>
    <property type="project" value="InterPro"/>
</dbReference>
<name>G7Y982_CLOSI</name>
<protein>
    <submittedName>
        <fullName evidence="2">GTPase-activating rap/Ran-GAP domain-like protein 3</fullName>
    </submittedName>
</protein>